<evidence type="ECO:0000256" key="2">
    <source>
        <dbReference type="ARBA" id="ARBA00005384"/>
    </source>
</evidence>
<feature type="domain" description="HTH gntR-type" evidence="8">
    <location>
        <begin position="12"/>
        <end position="80"/>
    </location>
</feature>
<dbReference type="InterPro" id="IPR000524">
    <property type="entry name" value="Tscrpt_reg_HTH_GntR"/>
</dbReference>
<gene>
    <name evidence="9" type="ORF">ACFO1S_09465</name>
</gene>
<keyword evidence="5" id="KW-0805">Transcription regulation</keyword>
<dbReference type="SMART" id="SM00345">
    <property type="entry name" value="HTH_GNTR"/>
    <property type="match status" value="1"/>
</dbReference>
<sequence length="480" mass="53995">MSWTTIDRACGTPLFRQIYETFRRRILQGELQSGEKLPSTRELASSLQVSRTVIVEAYEQLLAEGYIEGRHGSGTYVAEGAYLQTVGAAPEGPVPGLALSSPLPGRPDLIDFRHGLPALDLFPRKLWGELAKRTCSRTAPEAFGYGRPEGRSELRQTLCHYLRRSRGVLCEPDQLIVTTGATQAISLIARMLLTGQSDVLLEDPLTHEIHTMFALPGTALHAVPVDGQGMMTHLLPTGLRPKLIYVTPSHQFPLGGVLPIQRRVQLMEYAARTGSYIVEDDYDSEFRYDSAPVSSLQGLDPDRVVYIGTFSKILSPALRLGYLILPSSLVENARQHKWLTDLHTPSLEQLVLAEFIEEGHLERHVSRMKKIYRKRRDFLIHCLTRSFGDKVTVAGYSTGIHLIAEFAGISFTPELLSHIENKGVRVYPAAFHAYRKEEHRHRLILGYGNLAEEQVEEGIRRLHAVLNNYWPHKQENDKFC</sequence>
<dbReference type="Gene3D" id="1.10.10.10">
    <property type="entry name" value="Winged helix-like DNA-binding domain superfamily/Winged helix DNA-binding domain"/>
    <property type="match status" value="1"/>
</dbReference>
<dbReference type="InterPro" id="IPR015421">
    <property type="entry name" value="PyrdxlP-dep_Trfase_major"/>
</dbReference>
<evidence type="ECO:0000313" key="10">
    <source>
        <dbReference type="Proteomes" id="UP001595755"/>
    </source>
</evidence>
<dbReference type="SUPFAM" id="SSF46785">
    <property type="entry name" value="Winged helix' DNA-binding domain"/>
    <property type="match status" value="1"/>
</dbReference>
<dbReference type="GO" id="GO:0008483">
    <property type="term" value="F:transaminase activity"/>
    <property type="evidence" value="ECO:0007669"/>
    <property type="project" value="UniProtKB-KW"/>
</dbReference>
<dbReference type="PANTHER" id="PTHR46577">
    <property type="entry name" value="HTH-TYPE TRANSCRIPTIONAL REGULATORY PROTEIN GABR"/>
    <property type="match status" value="1"/>
</dbReference>
<comment type="caution">
    <text evidence="9">The sequence shown here is derived from an EMBL/GenBank/DDBJ whole genome shotgun (WGS) entry which is preliminary data.</text>
</comment>
<comment type="cofactor">
    <cofactor evidence="1">
        <name>pyridoxal 5'-phosphate</name>
        <dbReference type="ChEBI" id="CHEBI:597326"/>
    </cofactor>
</comment>
<organism evidence="9 10">
    <name type="scientific">Cohnella boryungensis</name>
    <dbReference type="NCBI Taxonomy" id="768479"/>
    <lineage>
        <taxon>Bacteria</taxon>
        <taxon>Bacillati</taxon>
        <taxon>Bacillota</taxon>
        <taxon>Bacilli</taxon>
        <taxon>Bacillales</taxon>
        <taxon>Paenibacillaceae</taxon>
        <taxon>Cohnella</taxon>
    </lineage>
</organism>
<proteinExistence type="inferred from homology"/>
<evidence type="ECO:0000256" key="7">
    <source>
        <dbReference type="ARBA" id="ARBA00023163"/>
    </source>
</evidence>
<accession>A0ABV8SAZ9</accession>
<dbReference type="EMBL" id="JBHSED010000013">
    <property type="protein sequence ID" value="MFC4303684.1"/>
    <property type="molecule type" value="Genomic_DNA"/>
</dbReference>
<dbReference type="Pfam" id="PF00392">
    <property type="entry name" value="GntR"/>
    <property type="match status" value="1"/>
</dbReference>
<reference evidence="10" key="1">
    <citation type="journal article" date="2019" name="Int. J. Syst. Evol. Microbiol.">
        <title>The Global Catalogue of Microorganisms (GCM) 10K type strain sequencing project: providing services to taxonomists for standard genome sequencing and annotation.</title>
        <authorList>
            <consortium name="The Broad Institute Genomics Platform"/>
            <consortium name="The Broad Institute Genome Sequencing Center for Infectious Disease"/>
            <person name="Wu L."/>
            <person name="Ma J."/>
        </authorList>
    </citation>
    <scope>NUCLEOTIDE SEQUENCE [LARGE SCALE GENOMIC DNA]</scope>
    <source>
        <strain evidence="10">CGMCC 4.1641</strain>
    </source>
</reference>
<dbReference type="InterPro" id="IPR015424">
    <property type="entry name" value="PyrdxlP-dep_Trfase"/>
</dbReference>
<comment type="similarity">
    <text evidence="2">In the C-terminal section; belongs to the class-I pyridoxal-phosphate-dependent aminotransferase family.</text>
</comment>
<dbReference type="CDD" id="cd07377">
    <property type="entry name" value="WHTH_GntR"/>
    <property type="match status" value="1"/>
</dbReference>
<keyword evidence="3 9" id="KW-0032">Aminotransferase</keyword>
<keyword evidence="7" id="KW-0804">Transcription</keyword>
<evidence type="ECO:0000256" key="4">
    <source>
        <dbReference type="ARBA" id="ARBA00022898"/>
    </source>
</evidence>
<evidence type="ECO:0000256" key="5">
    <source>
        <dbReference type="ARBA" id="ARBA00023015"/>
    </source>
</evidence>
<keyword evidence="10" id="KW-1185">Reference proteome</keyword>
<protein>
    <submittedName>
        <fullName evidence="9">PLP-dependent aminotransferase family protein</fullName>
    </submittedName>
</protein>
<keyword evidence="4" id="KW-0663">Pyridoxal phosphate</keyword>
<dbReference type="Proteomes" id="UP001595755">
    <property type="component" value="Unassembled WGS sequence"/>
</dbReference>
<evidence type="ECO:0000256" key="1">
    <source>
        <dbReference type="ARBA" id="ARBA00001933"/>
    </source>
</evidence>
<evidence type="ECO:0000259" key="8">
    <source>
        <dbReference type="PROSITE" id="PS50949"/>
    </source>
</evidence>
<dbReference type="InterPro" id="IPR036390">
    <property type="entry name" value="WH_DNA-bd_sf"/>
</dbReference>
<dbReference type="InterPro" id="IPR036388">
    <property type="entry name" value="WH-like_DNA-bd_sf"/>
</dbReference>
<dbReference type="InterPro" id="IPR004839">
    <property type="entry name" value="Aminotransferase_I/II_large"/>
</dbReference>
<dbReference type="PROSITE" id="PS50949">
    <property type="entry name" value="HTH_GNTR"/>
    <property type="match status" value="1"/>
</dbReference>
<dbReference type="InterPro" id="IPR051446">
    <property type="entry name" value="HTH_trans_reg/aminotransferase"/>
</dbReference>
<evidence type="ECO:0000313" key="9">
    <source>
        <dbReference type="EMBL" id="MFC4303684.1"/>
    </source>
</evidence>
<dbReference type="PRINTS" id="PR00035">
    <property type="entry name" value="HTHGNTR"/>
</dbReference>
<evidence type="ECO:0000256" key="6">
    <source>
        <dbReference type="ARBA" id="ARBA00023125"/>
    </source>
</evidence>
<dbReference type="Pfam" id="PF00155">
    <property type="entry name" value="Aminotran_1_2"/>
    <property type="match status" value="1"/>
</dbReference>
<keyword evidence="3 9" id="KW-0808">Transferase</keyword>
<dbReference type="CDD" id="cd00609">
    <property type="entry name" value="AAT_like"/>
    <property type="match status" value="1"/>
</dbReference>
<dbReference type="Gene3D" id="3.40.640.10">
    <property type="entry name" value="Type I PLP-dependent aspartate aminotransferase-like (Major domain)"/>
    <property type="match status" value="1"/>
</dbReference>
<dbReference type="SUPFAM" id="SSF53383">
    <property type="entry name" value="PLP-dependent transferases"/>
    <property type="match status" value="1"/>
</dbReference>
<name>A0ABV8SAZ9_9BACL</name>
<keyword evidence="6" id="KW-0238">DNA-binding</keyword>
<dbReference type="RefSeq" id="WP_204602608.1">
    <property type="nucleotide sequence ID" value="NZ_JBHSED010000013.1"/>
</dbReference>
<dbReference type="PANTHER" id="PTHR46577:SF1">
    <property type="entry name" value="HTH-TYPE TRANSCRIPTIONAL REGULATORY PROTEIN GABR"/>
    <property type="match status" value="1"/>
</dbReference>
<evidence type="ECO:0000256" key="3">
    <source>
        <dbReference type="ARBA" id="ARBA00022576"/>
    </source>
</evidence>